<keyword evidence="1" id="KW-0812">Transmembrane</keyword>
<proteinExistence type="predicted"/>
<accession>A0ABX7GSQ5</accession>
<sequence length="93" mass="10268">MSIDSLWIGAGLAGQALFGARFLVQWLYSESRGKSVIPGVFWYLSVAGGVVLLSYAIHRREPVFIIGESITLLIFLRNLQMLHKRPDPGPDPG</sequence>
<gene>
    <name evidence="3" type="ORF">ISN74_16375</name>
</gene>
<dbReference type="Pfam" id="PF07578">
    <property type="entry name" value="LAB_N"/>
    <property type="match status" value="1"/>
</dbReference>
<feature type="domain" description="Lipid A biosynthesis N-terminal" evidence="2">
    <location>
        <begin position="10"/>
        <end position="81"/>
    </location>
</feature>
<evidence type="ECO:0000313" key="3">
    <source>
        <dbReference type="EMBL" id="QRN52998.1"/>
    </source>
</evidence>
<evidence type="ECO:0000313" key="4">
    <source>
        <dbReference type="Proteomes" id="UP000663181"/>
    </source>
</evidence>
<keyword evidence="1" id="KW-1133">Transmembrane helix</keyword>
<evidence type="ECO:0000256" key="1">
    <source>
        <dbReference type="SAM" id="Phobius"/>
    </source>
</evidence>
<dbReference type="Proteomes" id="UP000663181">
    <property type="component" value="Chromosome"/>
</dbReference>
<name>A0ABX7GSQ5_9GAMM</name>
<feature type="transmembrane region" description="Helical" evidence="1">
    <location>
        <begin position="40"/>
        <end position="57"/>
    </location>
</feature>
<organism evidence="3 4">
    <name type="scientific">Dyella caseinilytica</name>
    <dbReference type="NCBI Taxonomy" id="1849581"/>
    <lineage>
        <taxon>Bacteria</taxon>
        <taxon>Pseudomonadati</taxon>
        <taxon>Pseudomonadota</taxon>
        <taxon>Gammaproteobacteria</taxon>
        <taxon>Lysobacterales</taxon>
        <taxon>Rhodanobacteraceae</taxon>
        <taxon>Dyella</taxon>
    </lineage>
</organism>
<evidence type="ECO:0000259" key="2">
    <source>
        <dbReference type="SMART" id="SM01259"/>
    </source>
</evidence>
<reference evidence="3 4" key="1">
    <citation type="submission" date="2020-10" db="EMBL/GenBank/DDBJ databases">
        <title>Phylogeny of dyella-like bacteria.</title>
        <authorList>
            <person name="Fu J."/>
        </authorList>
    </citation>
    <scope>NUCLEOTIDE SEQUENCE [LARGE SCALE GENOMIC DNA]</scope>
    <source>
        <strain evidence="3 4">DHOB09</strain>
    </source>
</reference>
<keyword evidence="4" id="KW-1185">Reference proteome</keyword>
<dbReference type="EMBL" id="CP064030">
    <property type="protein sequence ID" value="QRN52998.1"/>
    <property type="molecule type" value="Genomic_DNA"/>
</dbReference>
<keyword evidence="1" id="KW-0472">Membrane</keyword>
<dbReference type="SMART" id="SM01259">
    <property type="entry name" value="LAB_N"/>
    <property type="match status" value="1"/>
</dbReference>
<feature type="transmembrane region" description="Helical" evidence="1">
    <location>
        <begin position="6"/>
        <end position="28"/>
    </location>
</feature>
<dbReference type="RefSeq" id="WP_188800230.1">
    <property type="nucleotide sequence ID" value="NZ_BMIZ01000002.1"/>
</dbReference>
<dbReference type="InterPro" id="IPR011499">
    <property type="entry name" value="Lipid_A_biosynth_N"/>
</dbReference>
<protein>
    <submittedName>
        <fullName evidence="3">Lipid-A-disaccharide synthase N-terminal domain-containing protein</fullName>
    </submittedName>
</protein>